<evidence type="ECO:0000313" key="11">
    <source>
        <dbReference type="EMBL" id="NYI69512.1"/>
    </source>
</evidence>
<keyword evidence="5" id="KW-0827">Tyrosine biosynthesis</keyword>
<dbReference type="SUPFAM" id="SSF51735">
    <property type="entry name" value="NAD(P)-binding Rossmann-fold domains"/>
    <property type="match status" value="1"/>
</dbReference>
<comment type="similarity">
    <text evidence="2">Belongs to the prephenate/arogenate dehydrogenase family.</text>
</comment>
<evidence type="ECO:0000256" key="6">
    <source>
        <dbReference type="ARBA" id="ARBA00023002"/>
    </source>
</evidence>
<dbReference type="SUPFAM" id="SSF48179">
    <property type="entry name" value="6-phosphogluconate dehydrogenase C-terminal domain-like"/>
    <property type="match status" value="1"/>
</dbReference>
<evidence type="ECO:0000259" key="9">
    <source>
        <dbReference type="PROSITE" id="PS51176"/>
    </source>
</evidence>
<evidence type="ECO:0000313" key="12">
    <source>
        <dbReference type="Proteomes" id="UP000527616"/>
    </source>
</evidence>
<organism evidence="11 12">
    <name type="scientific">Naumannella cuiyingiana</name>
    <dbReference type="NCBI Taxonomy" id="1347891"/>
    <lineage>
        <taxon>Bacteria</taxon>
        <taxon>Bacillati</taxon>
        <taxon>Actinomycetota</taxon>
        <taxon>Actinomycetes</taxon>
        <taxon>Propionibacteriales</taxon>
        <taxon>Propionibacteriaceae</taxon>
        <taxon>Naumannella</taxon>
    </lineage>
</organism>
<accession>A0A7Z0D5Z3</accession>
<proteinExistence type="inferred from homology"/>
<dbReference type="GO" id="GO:0004665">
    <property type="term" value="F:prephenate dehydrogenase (NADP+) activity"/>
    <property type="evidence" value="ECO:0007669"/>
    <property type="project" value="InterPro"/>
</dbReference>
<name>A0A7Z0D5Z3_9ACTN</name>
<comment type="caution">
    <text evidence="11">The sequence shown here is derived from an EMBL/GenBank/DDBJ whole genome shotgun (WGS) entry which is preliminary data.</text>
</comment>
<keyword evidence="7" id="KW-0520">NAD</keyword>
<keyword evidence="6 11" id="KW-0560">Oxidoreductase</keyword>
<evidence type="ECO:0000256" key="1">
    <source>
        <dbReference type="ARBA" id="ARBA00005067"/>
    </source>
</evidence>
<evidence type="ECO:0000256" key="4">
    <source>
        <dbReference type="ARBA" id="ARBA00016891"/>
    </source>
</evidence>
<dbReference type="EMBL" id="JACBZS010000001">
    <property type="protein sequence ID" value="NYI69512.1"/>
    <property type="molecule type" value="Genomic_DNA"/>
</dbReference>
<gene>
    <name evidence="11" type="ORF">GGQ54_000072</name>
</gene>
<reference evidence="11 12" key="1">
    <citation type="submission" date="2020-07" db="EMBL/GenBank/DDBJ databases">
        <title>Sequencing the genomes of 1000 actinobacteria strains.</title>
        <authorList>
            <person name="Klenk H.-P."/>
        </authorList>
    </citation>
    <scope>NUCLEOTIDE SEQUENCE [LARGE SCALE GENOMIC DNA]</scope>
    <source>
        <strain evidence="11 12">DSM 103164</strain>
    </source>
</reference>
<evidence type="ECO:0000256" key="5">
    <source>
        <dbReference type="ARBA" id="ARBA00022498"/>
    </source>
</evidence>
<dbReference type="PROSITE" id="PS51671">
    <property type="entry name" value="ACT"/>
    <property type="match status" value="1"/>
</dbReference>
<dbReference type="Gene3D" id="1.10.3660.10">
    <property type="entry name" value="6-phosphogluconate dehydrogenase C-terminal like domain"/>
    <property type="match status" value="1"/>
</dbReference>
<evidence type="ECO:0000256" key="3">
    <source>
        <dbReference type="ARBA" id="ARBA00012068"/>
    </source>
</evidence>
<dbReference type="EC" id="1.3.1.12" evidence="3"/>
<evidence type="ECO:0000256" key="8">
    <source>
        <dbReference type="ARBA" id="ARBA00049260"/>
    </source>
</evidence>
<dbReference type="InterPro" id="IPR050812">
    <property type="entry name" value="Preph/Arog_dehydrog"/>
</dbReference>
<dbReference type="Pfam" id="PF20463">
    <property type="entry name" value="PDH_C"/>
    <property type="match status" value="1"/>
</dbReference>
<comment type="catalytic activity">
    <reaction evidence="8">
        <text>prephenate + NAD(+) = 3-(4-hydroxyphenyl)pyruvate + CO2 + NADH</text>
        <dbReference type="Rhea" id="RHEA:13869"/>
        <dbReference type="ChEBI" id="CHEBI:16526"/>
        <dbReference type="ChEBI" id="CHEBI:29934"/>
        <dbReference type="ChEBI" id="CHEBI:36242"/>
        <dbReference type="ChEBI" id="CHEBI:57540"/>
        <dbReference type="ChEBI" id="CHEBI:57945"/>
        <dbReference type="EC" id="1.3.1.12"/>
    </reaction>
</comment>
<feature type="domain" description="Prephenate/arogenate dehydrogenase" evidence="9">
    <location>
        <begin position="9"/>
        <end position="287"/>
    </location>
</feature>
<dbReference type="PANTHER" id="PTHR21363:SF0">
    <property type="entry name" value="PREPHENATE DEHYDROGENASE [NADP(+)]"/>
    <property type="match status" value="1"/>
</dbReference>
<dbReference type="RefSeq" id="WP_179443579.1">
    <property type="nucleotide sequence ID" value="NZ_JACBZS010000001.1"/>
</dbReference>
<evidence type="ECO:0000259" key="10">
    <source>
        <dbReference type="PROSITE" id="PS51671"/>
    </source>
</evidence>
<dbReference type="NCBIfam" id="NF005111">
    <property type="entry name" value="PRK06545.2-3"/>
    <property type="match status" value="1"/>
</dbReference>
<keyword evidence="5" id="KW-0028">Amino-acid biosynthesis</keyword>
<protein>
    <recommendedName>
        <fullName evidence="4">Prephenate dehydrogenase</fullName>
        <ecNumber evidence="3">1.3.1.12</ecNumber>
    </recommendedName>
</protein>
<dbReference type="InterPro" id="IPR003099">
    <property type="entry name" value="Prephen_DH"/>
</dbReference>
<dbReference type="NCBIfam" id="NF005112">
    <property type="entry name" value="PRK06545.2-4"/>
    <property type="match status" value="1"/>
</dbReference>
<dbReference type="Pfam" id="PF02153">
    <property type="entry name" value="PDH_N"/>
    <property type="match status" value="1"/>
</dbReference>
<dbReference type="Proteomes" id="UP000527616">
    <property type="component" value="Unassembled WGS sequence"/>
</dbReference>
<dbReference type="PROSITE" id="PS51176">
    <property type="entry name" value="PDH_ADH"/>
    <property type="match status" value="1"/>
</dbReference>
<dbReference type="InterPro" id="IPR046826">
    <property type="entry name" value="PDH_N"/>
</dbReference>
<evidence type="ECO:0000256" key="7">
    <source>
        <dbReference type="ARBA" id="ARBA00023027"/>
    </source>
</evidence>
<keyword evidence="5" id="KW-0057">Aromatic amino acid biosynthesis</keyword>
<feature type="domain" description="ACT" evidence="10">
    <location>
        <begin position="291"/>
        <end position="359"/>
    </location>
</feature>
<dbReference type="UniPathway" id="UPA00122">
    <property type="reaction ID" value="UER00961"/>
</dbReference>
<sequence length="359" mass="37297">MTAAGSPLGPVVLIGAGLVGASIGQALTRAGETVHLVDANPAHARVAAERGAGTLTSVAAPHEVGLVIVAVPPRAIAGVVDEALDTYRSAAVTDVGSVKEPVLRELMEHRSLGRYVGSHPMAGSHLPGPLAADPELFVDRTWAITPHPDAEPAAVAAVTRLAELCGARVISLAPDEHDRAVGRVSHLPHLVSAAMAGHLLGVPPEELSLAGQGLRDVTRIAGSDPALWQQIVSANARMLVPELRALTKRLTVVADQLAEPGADVAQWLGDGVAGTRRLPGKHGRAPVDYAEVVVEIPDAPGSLARLFADVDAAGVNVEDIAIEHDPARLVGHLRLSVRPERRAELDRVMTGSGWTVRPA</sequence>
<dbReference type="Gene3D" id="3.40.50.720">
    <property type="entry name" value="NAD(P)-binding Rossmann-like Domain"/>
    <property type="match status" value="1"/>
</dbReference>
<dbReference type="InterPro" id="IPR002912">
    <property type="entry name" value="ACT_dom"/>
</dbReference>
<keyword evidence="12" id="KW-1185">Reference proteome</keyword>
<comment type="pathway">
    <text evidence="1">Amino-acid biosynthesis; L-tyrosine biosynthesis; (4-hydroxyphenyl)pyruvate from prephenate (NAD(+) route): step 1/1.</text>
</comment>
<dbReference type="GO" id="GO:0006571">
    <property type="term" value="P:tyrosine biosynthetic process"/>
    <property type="evidence" value="ECO:0007669"/>
    <property type="project" value="UniProtKB-UniPathway"/>
</dbReference>
<dbReference type="InterPro" id="IPR046825">
    <property type="entry name" value="PDH_C"/>
</dbReference>
<evidence type="ECO:0000256" key="2">
    <source>
        <dbReference type="ARBA" id="ARBA00007964"/>
    </source>
</evidence>
<dbReference type="InterPro" id="IPR036291">
    <property type="entry name" value="NAD(P)-bd_dom_sf"/>
</dbReference>
<dbReference type="InterPro" id="IPR008927">
    <property type="entry name" value="6-PGluconate_DH-like_C_sf"/>
</dbReference>
<dbReference type="GO" id="GO:0008977">
    <property type="term" value="F:prephenate dehydrogenase (NAD+) activity"/>
    <property type="evidence" value="ECO:0007669"/>
    <property type="project" value="UniProtKB-EC"/>
</dbReference>
<dbReference type="CDD" id="cd02116">
    <property type="entry name" value="ACT"/>
    <property type="match status" value="1"/>
</dbReference>
<dbReference type="PANTHER" id="PTHR21363">
    <property type="entry name" value="PREPHENATE DEHYDROGENASE"/>
    <property type="match status" value="1"/>
</dbReference>
<dbReference type="GO" id="GO:0070403">
    <property type="term" value="F:NAD+ binding"/>
    <property type="evidence" value="ECO:0007669"/>
    <property type="project" value="InterPro"/>
</dbReference>
<dbReference type="AlphaFoldDB" id="A0A7Z0D5Z3"/>